<evidence type="ECO:0000313" key="2">
    <source>
        <dbReference type="EMBL" id="CAE8713023.1"/>
    </source>
</evidence>
<keyword evidence="4" id="KW-1185">Reference proteome</keyword>
<dbReference type="GO" id="GO:0008202">
    <property type="term" value="P:steroid metabolic process"/>
    <property type="evidence" value="ECO:0007669"/>
    <property type="project" value="TreeGrafter"/>
</dbReference>
<dbReference type="PRINTS" id="PR00081">
    <property type="entry name" value="GDHRDH"/>
</dbReference>
<evidence type="ECO:0000313" key="1">
    <source>
        <dbReference type="EMBL" id="CAE8637661.1"/>
    </source>
</evidence>
<dbReference type="PANTHER" id="PTHR43313">
    <property type="entry name" value="SHORT-CHAIN DEHYDROGENASE/REDUCTASE FAMILY 9C"/>
    <property type="match status" value="1"/>
</dbReference>
<evidence type="ECO:0000313" key="3">
    <source>
        <dbReference type="Proteomes" id="UP000626109"/>
    </source>
</evidence>
<dbReference type="PANTHER" id="PTHR43313:SF1">
    <property type="entry name" value="3BETA-HYDROXYSTEROID DEHYDROGENASE DHS-16"/>
    <property type="match status" value="1"/>
</dbReference>
<dbReference type="Proteomes" id="UP000654075">
    <property type="component" value="Unassembled WGS sequence"/>
</dbReference>
<dbReference type="GO" id="GO:0016491">
    <property type="term" value="F:oxidoreductase activity"/>
    <property type="evidence" value="ECO:0007669"/>
    <property type="project" value="TreeGrafter"/>
</dbReference>
<dbReference type="InterPro" id="IPR036291">
    <property type="entry name" value="NAD(P)-bd_dom_sf"/>
</dbReference>
<evidence type="ECO:0000313" key="4">
    <source>
        <dbReference type="Proteomes" id="UP000654075"/>
    </source>
</evidence>
<dbReference type="Proteomes" id="UP000626109">
    <property type="component" value="Unassembled WGS sequence"/>
</dbReference>
<protein>
    <submittedName>
        <fullName evidence="2">Uncharacterized protein</fullName>
    </submittedName>
</protein>
<dbReference type="Gene3D" id="3.40.50.720">
    <property type="entry name" value="NAD(P)-binding Rossmann-like Domain"/>
    <property type="match status" value="1"/>
</dbReference>
<dbReference type="EMBL" id="CAJNNV010031742">
    <property type="protein sequence ID" value="CAE8637661.1"/>
    <property type="molecule type" value="Genomic_DNA"/>
</dbReference>
<dbReference type="InterPro" id="IPR002347">
    <property type="entry name" value="SDR_fam"/>
</dbReference>
<accession>A0A813KQ18</accession>
<reference evidence="2" key="1">
    <citation type="submission" date="2021-02" db="EMBL/GenBank/DDBJ databases">
        <authorList>
            <person name="Dougan E. K."/>
            <person name="Rhodes N."/>
            <person name="Thang M."/>
            <person name="Chan C."/>
        </authorList>
    </citation>
    <scope>NUCLEOTIDE SEQUENCE</scope>
</reference>
<proteinExistence type="predicted"/>
<sequence>MELEFAKPKIYQMIDINLRGLIRWTNDLLSMLIKSGGHIVNIASTTGKLTGIGSNVYGATKHAVIGFSLNLRADMRHRKLGVSVHCHSWCSGRRHGRYYGKTDWTSS</sequence>
<dbReference type="Pfam" id="PF00106">
    <property type="entry name" value="adh_short"/>
    <property type="match status" value="1"/>
</dbReference>
<comment type="caution">
    <text evidence="2">The sequence shown here is derived from an EMBL/GenBank/DDBJ whole genome shotgun (WGS) entry which is preliminary data.</text>
</comment>
<dbReference type="PROSITE" id="PS00061">
    <property type="entry name" value="ADH_SHORT"/>
    <property type="match status" value="1"/>
</dbReference>
<dbReference type="AlphaFoldDB" id="A0A813KQ18"/>
<gene>
    <name evidence="1" type="ORF">PGLA1383_LOCUS52998</name>
    <name evidence="2" type="ORF">PGLA2088_LOCUS37299</name>
</gene>
<dbReference type="SUPFAM" id="SSF51735">
    <property type="entry name" value="NAD(P)-binding Rossmann-fold domains"/>
    <property type="match status" value="1"/>
</dbReference>
<dbReference type="InterPro" id="IPR020904">
    <property type="entry name" value="Sc_DH/Rdtase_CS"/>
</dbReference>
<dbReference type="EMBL" id="CAJNNW010032431">
    <property type="protein sequence ID" value="CAE8713023.1"/>
    <property type="molecule type" value="Genomic_DNA"/>
</dbReference>
<name>A0A813KQ18_POLGL</name>
<dbReference type="OrthoDB" id="5296at2759"/>
<organism evidence="2 3">
    <name type="scientific">Polarella glacialis</name>
    <name type="common">Dinoflagellate</name>
    <dbReference type="NCBI Taxonomy" id="89957"/>
    <lineage>
        <taxon>Eukaryota</taxon>
        <taxon>Sar</taxon>
        <taxon>Alveolata</taxon>
        <taxon>Dinophyceae</taxon>
        <taxon>Suessiales</taxon>
        <taxon>Suessiaceae</taxon>
        <taxon>Polarella</taxon>
    </lineage>
</organism>